<dbReference type="GO" id="GO:0032259">
    <property type="term" value="P:methylation"/>
    <property type="evidence" value="ECO:0007669"/>
    <property type="project" value="UniProtKB-KW"/>
</dbReference>
<dbReference type="Gene3D" id="3.30.572.10">
    <property type="entry name" value="Thymidylate synthase/dCMP hydroxymethylase domain"/>
    <property type="match status" value="1"/>
</dbReference>
<feature type="binding site" description="in other chain" evidence="6">
    <location>
        <position position="199"/>
    </location>
    <ligand>
        <name>dUMP</name>
        <dbReference type="ChEBI" id="CHEBI:246422"/>
        <note>ligand shared between dimeric partners</note>
    </ligand>
</feature>
<comment type="catalytic activity">
    <reaction evidence="6">
        <text>dUMP + (6R)-5,10-methylene-5,6,7,8-tetrahydrofolate = 7,8-dihydrofolate + dTMP</text>
        <dbReference type="Rhea" id="RHEA:12104"/>
        <dbReference type="ChEBI" id="CHEBI:15636"/>
        <dbReference type="ChEBI" id="CHEBI:57451"/>
        <dbReference type="ChEBI" id="CHEBI:63528"/>
        <dbReference type="ChEBI" id="CHEBI:246422"/>
        <dbReference type="EC" id="2.1.1.45"/>
    </reaction>
</comment>
<comment type="caution">
    <text evidence="6">Lacks conserved residue(s) required for the propagation of feature annotation.</text>
</comment>
<dbReference type="PROSITE" id="PS00091">
    <property type="entry name" value="THYMIDYLATE_SYNTHASE"/>
    <property type="match status" value="1"/>
</dbReference>
<evidence type="ECO:0000313" key="9">
    <source>
        <dbReference type="EMBL" id="RCL44926.1"/>
    </source>
</evidence>
<dbReference type="UniPathway" id="UPA00575"/>
<keyword evidence="5 6" id="KW-0545">Nucleotide biosynthesis</keyword>
<dbReference type="EC" id="2.1.1.45" evidence="1 6"/>
<comment type="subunit">
    <text evidence="6">Homodimer.</text>
</comment>
<feature type="binding site" description="in other chain" evidence="6">
    <location>
        <begin position="188"/>
        <end position="191"/>
    </location>
    <ligand>
        <name>dUMP</name>
        <dbReference type="ChEBI" id="CHEBI:246422"/>
        <note>ligand shared between dimeric partners</note>
    </ligand>
</feature>
<proteinExistence type="inferred from homology"/>
<dbReference type="PANTHER" id="PTHR11548:SF9">
    <property type="entry name" value="THYMIDYLATE SYNTHASE"/>
    <property type="match status" value="1"/>
</dbReference>
<evidence type="ECO:0000256" key="3">
    <source>
        <dbReference type="ARBA" id="ARBA00022603"/>
    </source>
</evidence>
<feature type="active site" description="Nucleophile" evidence="6">
    <location>
        <position position="167"/>
    </location>
</feature>
<dbReference type="InterPro" id="IPR020940">
    <property type="entry name" value="Thymidylate_synthase_AS"/>
</dbReference>
<dbReference type="NCBIfam" id="NF002497">
    <property type="entry name" value="PRK01827.1-3"/>
    <property type="match status" value="1"/>
</dbReference>
<dbReference type="NCBIfam" id="TIGR03284">
    <property type="entry name" value="thym_sym"/>
    <property type="match status" value="1"/>
</dbReference>
<sequence length="288" mass="32791">MKAYLDLLAHILEHGEEREDRTNTGTISSFGHQLKFDLNDGFPAVTTKSLAWKGVVSELLWFLEGSDDERRLAEIRYGKNREELKDLEKFSTIWTDNADNQGKDLGYQNNEVKKILGPVYGVQWRNWGDIDQIKILLNGIKTNPFGRRHILSAWNVSELDKMALPPCHVMSQYYVTKNGSLSCHMYQRSADMFLGVPFNIASYALLVSILAKICGLKPGTFTHSFGDAHIYKNSIEQVKEQLTRKPMKLPNLKFPDVSSLEELNSLSVDDFVLDNYEHHPAIKAKMAI</sequence>
<dbReference type="PANTHER" id="PTHR11548">
    <property type="entry name" value="THYMIDYLATE SYNTHASE 1"/>
    <property type="match status" value="1"/>
</dbReference>
<feature type="binding site" evidence="6">
    <location>
        <begin position="147"/>
        <end position="148"/>
    </location>
    <ligand>
        <name>dUMP</name>
        <dbReference type="ChEBI" id="CHEBI:246422"/>
        <note>ligand shared between dimeric partners</note>
    </ligand>
</feature>
<evidence type="ECO:0000256" key="4">
    <source>
        <dbReference type="ARBA" id="ARBA00022679"/>
    </source>
</evidence>
<evidence type="ECO:0000256" key="2">
    <source>
        <dbReference type="ARBA" id="ARBA00022490"/>
    </source>
</evidence>
<dbReference type="GO" id="GO:0005829">
    <property type="term" value="C:cytosol"/>
    <property type="evidence" value="ECO:0007669"/>
    <property type="project" value="TreeGrafter"/>
</dbReference>
<comment type="caution">
    <text evidence="9">The sequence shown here is derived from an EMBL/GenBank/DDBJ whole genome shotgun (WGS) entry which is preliminary data.</text>
</comment>
<keyword evidence="4 6" id="KW-0808">Transferase</keyword>
<gene>
    <name evidence="6" type="primary">thyA</name>
    <name evidence="9" type="ORF">DBW92_02110</name>
</gene>
<evidence type="ECO:0000256" key="7">
    <source>
        <dbReference type="PROSITE-ProRule" id="PRU10016"/>
    </source>
</evidence>
<feature type="domain" description="Thymidylate synthase/dCMP hydroxymethylase" evidence="8">
    <location>
        <begin position="2"/>
        <end position="288"/>
    </location>
</feature>
<dbReference type="SUPFAM" id="SSF55831">
    <property type="entry name" value="Thymidylate synthase/dCMP hydroxymethylase"/>
    <property type="match status" value="1"/>
</dbReference>
<feature type="binding site" description="in other chain" evidence="6">
    <location>
        <begin position="229"/>
        <end position="231"/>
    </location>
    <ligand>
        <name>dUMP</name>
        <dbReference type="ChEBI" id="CHEBI:246422"/>
        <note>ligand shared between dimeric partners</note>
    </ligand>
</feature>
<name>A0A368C7I2_9GAMM</name>
<evidence type="ECO:0000313" key="10">
    <source>
        <dbReference type="Proteomes" id="UP000252915"/>
    </source>
</evidence>
<dbReference type="EMBL" id="QOPI01000007">
    <property type="protein sequence ID" value="RCL44926.1"/>
    <property type="molecule type" value="Genomic_DNA"/>
</dbReference>
<feature type="binding site" evidence="6">
    <location>
        <position position="287"/>
    </location>
    <ligand>
        <name>(6R)-5,10-methylene-5,6,7,8-tetrahydrofolate</name>
        <dbReference type="ChEBI" id="CHEBI:15636"/>
    </ligand>
</feature>
<dbReference type="InterPro" id="IPR036926">
    <property type="entry name" value="Thymidate_synth/dCMP_Mease_sf"/>
</dbReference>
<comment type="pathway">
    <text evidence="6">Pyrimidine metabolism; dTTP biosynthesis.</text>
</comment>
<comment type="function">
    <text evidence="6">Catalyzes the reductive methylation of 2'-deoxyuridine-5'-monophosphate (dUMP) to 2'-deoxythymidine-5'-monophosphate (dTMP) while utilizing 5,10-methylenetetrahydrofolate (mTHF) as the methyl donor and reductant in the reaction, yielding dihydrofolate (DHF) as a by-product. This enzymatic reaction provides an intracellular de novo source of dTMP, an essential precursor for DNA biosynthesis.</text>
</comment>
<dbReference type="GO" id="GO:0004799">
    <property type="term" value="F:thymidylate synthase activity"/>
    <property type="evidence" value="ECO:0007669"/>
    <property type="project" value="UniProtKB-UniRule"/>
</dbReference>
<comment type="subcellular location">
    <subcellularLocation>
        <location evidence="6">Cytoplasm</location>
    </subcellularLocation>
</comment>
<dbReference type="PRINTS" id="PR00108">
    <property type="entry name" value="THYMDSNTHASE"/>
</dbReference>
<keyword evidence="3 6" id="KW-0489">Methyltransferase</keyword>
<feature type="binding site" evidence="6">
    <location>
        <position position="191"/>
    </location>
    <ligand>
        <name>(6R)-5,10-methylene-5,6,7,8-tetrahydrofolate</name>
        <dbReference type="ChEBI" id="CHEBI:15636"/>
    </ligand>
</feature>
<dbReference type="Proteomes" id="UP000252915">
    <property type="component" value="Unassembled WGS sequence"/>
</dbReference>
<evidence type="ECO:0000259" key="8">
    <source>
        <dbReference type="Pfam" id="PF00303"/>
    </source>
</evidence>
<dbReference type="InterPro" id="IPR045097">
    <property type="entry name" value="Thymidate_synth/dCMP_Mease"/>
</dbReference>
<reference evidence="9 10" key="1">
    <citation type="journal article" date="2018" name="Microbiome">
        <title>Fine metagenomic profile of the Mediterranean stratified and mixed water columns revealed by assembly and recruitment.</title>
        <authorList>
            <person name="Haro-Moreno J.M."/>
            <person name="Lopez-Perez M."/>
            <person name="De La Torre J.R."/>
            <person name="Picazo A."/>
            <person name="Camacho A."/>
            <person name="Rodriguez-Valera F."/>
        </authorList>
    </citation>
    <scope>NUCLEOTIDE SEQUENCE [LARGE SCALE GENOMIC DNA]</scope>
    <source>
        <strain evidence="9">MED-G78</strain>
    </source>
</reference>
<dbReference type="GO" id="GO:0006235">
    <property type="term" value="P:dTTP biosynthetic process"/>
    <property type="evidence" value="ECO:0007669"/>
    <property type="project" value="UniProtKB-UniRule"/>
</dbReference>
<evidence type="ECO:0000256" key="6">
    <source>
        <dbReference type="HAMAP-Rule" id="MF_00008"/>
    </source>
</evidence>
<accession>A0A368C7I2</accession>
<dbReference type="AlphaFoldDB" id="A0A368C7I2"/>
<feature type="active site" evidence="7">
    <location>
        <position position="167"/>
    </location>
</feature>
<dbReference type="CDD" id="cd00351">
    <property type="entry name" value="TS_Pyrimidine_HMase"/>
    <property type="match status" value="1"/>
</dbReference>
<keyword evidence="2 6" id="KW-0963">Cytoplasm</keyword>
<evidence type="ECO:0000256" key="1">
    <source>
        <dbReference type="ARBA" id="ARBA00011947"/>
    </source>
</evidence>
<evidence type="ECO:0000256" key="5">
    <source>
        <dbReference type="ARBA" id="ARBA00022727"/>
    </source>
</evidence>
<feature type="binding site" description="in other chain" evidence="6">
    <location>
        <position position="21"/>
    </location>
    <ligand>
        <name>dUMP</name>
        <dbReference type="ChEBI" id="CHEBI:246422"/>
        <note>ligand shared between dimeric partners</note>
    </ligand>
</feature>
<comment type="similarity">
    <text evidence="6">Belongs to the thymidylate synthase family. Bacterial-type ThyA subfamily.</text>
</comment>
<dbReference type="Pfam" id="PF00303">
    <property type="entry name" value="Thymidylat_synt"/>
    <property type="match status" value="1"/>
</dbReference>
<dbReference type="HAMAP" id="MF_00008">
    <property type="entry name" value="Thymidy_synth_bact"/>
    <property type="match status" value="1"/>
</dbReference>
<organism evidence="9 10">
    <name type="scientific">SAR86 cluster bacterium</name>
    <dbReference type="NCBI Taxonomy" id="2030880"/>
    <lineage>
        <taxon>Bacteria</taxon>
        <taxon>Pseudomonadati</taxon>
        <taxon>Pseudomonadota</taxon>
        <taxon>Gammaproteobacteria</taxon>
        <taxon>SAR86 cluster</taxon>
    </lineage>
</organism>
<dbReference type="GO" id="GO:0006231">
    <property type="term" value="P:dTMP biosynthetic process"/>
    <property type="evidence" value="ECO:0007669"/>
    <property type="project" value="UniProtKB-UniRule"/>
</dbReference>
<dbReference type="InterPro" id="IPR023451">
    <property type="entry name" value="Thymidate_synth/dCMP_Mease_dom"/>
</dbReference>
<protein>
    <recommendedName>
        <fullName evidence="1 6">Thymidylate synthase</fullName>
        <shortName evidence="6">TS</shortName>
        <shortName evidence="6">TSase</shortName>
        <ecNumber evidence="1 6">2.1.1.45</ecNumber>
    </recommendedName>
</protein>
<dbReference type="InterPro" id="IPR000398">
    <property type="entry name" value="Thymidylate_synthase"/>
</dbReference>